<proteinExistence type="predicted"/>
<evidence type="ECO:0000256" key="3">
    <source>
        <dbReference type="ARBA" id="ARBA00022481"/>
    </source>
</evidence>
<dbReference type="SUPFAM" id="SSF54523">
    <property type="entry name" value="Pili subunits"/>
    <property type="match status" value="1"/>
</dbReference>
<organism evidence="10 11">
    <name type="scientific">Deinococcus ruber</name>
    <dbReference type="NCBI Taxonomy" id="1848197"/>
    <lineage>
        <taxon>Bacteria</taxon>
        <taxon>Thermotogati</taxon>
        <taxon>Deinococcota</taxon>
        <taxon>Deinococci</taxon>
        <taxon>Deinococcales</taxon>
        <taxon>Deinococcaceae</taxon>
        <taxon>Deinococcus</taxon>
    </lineage>
</organism>
<dbReference type="Proteomes" id="UP000603865">
    <property type="component" value="Unassembled WGS sequence"/>
</dbReference>
<dbReference type="InterPro" id="IPR012902">
    <property type="entry name" value="N_methyl_site"/>
</dbReference>
<dbReference type="GO" id="GO:0009279">
    <property type="term" value="C:cell outer membrane"/>
    <property type="evidence" value="ECO:0007669"/>
    <property type="project" value="UniProtKB-SubCell"/>
</dbReference>
<gene>
    <name evidence="10" type="ORF">GCM10008957_53080</name>
</gene>
<evidence type="ECO:0000256" key="9">
    <source>
        <dbReference type="SAM" id="Phobius"/>
    </source>
</evidence>
<evidence type="ECO:0000256" key="4">
    <source>
        <dbReference type="ARBA" id="ARBA00022692"/>
    </source>
</evidence>
<keyword evidence="3" id="KW-0488">Methylation</keyword>
<evidence type="ECO:0008006" key="12">
    <source>
        <dbReference type="Google" id="ProtNLM"/>
    </source>
</evidence>
<dbReference type="EMBL" id="BMQL01000075">
    <property type="protein sequence ID" value="GGR36895.1"/>
    <property type="molecule type" value="Genomic_DNA"/>
</dbReference>
<dbReference type="AlphaFoldDB" id="A0A918FGU7"/>
<keyword evidence="6 9" id="KW-1133">Transmembrane helix</keyword>
<keyword evidence="7 9" id="KW-0472">Membrane</keyword>
<dbReference type="GO" id="GO:0042597">
    <property type="term" value="C:periplasmic space"/>
    <property type="evidence" value="ECO:0007669"/>
    <property type="project" value="UniProtKB-SubCell"/>
</dbReference>
<dbReference type="PANTHER" id="PTHR30093:SF44">
    <property type="entry name" value="TYPE II SECRETION SYSTEM CORE PROTEIN G"/>
    <property type="match status" value="1"/>
</dbReference>
<dbReference type="RefSeq" id="WP_189093551.1">
    <property type="nucleotide sequence ID" value="NZ_BMQL01000075.1"/>
</dbReference>
<reference evidence="10" key="2">
    <citation type="submission" date="2020-09" db="EMBL/GenBank/DDBJ databases">
        <authorList>
            <person name="Sun Q."/>
            <person name="Ohkuma M."/>
        </authorList>
    </citation>
    <scope>NUCLEOTIDE SEQUENCE</scope>
    <source>
        <strain evidence="10">JCM 31311</strain>
    </source>
</reference>
<evidence type="ECO:0000256" key="2">
    <source>
        <dbReference type="ARBA" id="ARBA00004418"/>
    </source>
</evidence>
<reference evidence="10" key="1">
    <citation type="journal article" date="2014" name="Int. J. Syst. Evol. Microbiol.">
        <title>Complete genome sequence of Corynebacterium casei LMG S-19264T (=DSM 44701T), isolated from a smear-ripened cheese.</title>
        <authorList>
            <consortium name="US DOE Joint Genome Institute (JGI-PGF)"/>
            <person name="Walter F."/>
            <person name="Albersmeier A."/>
            <person name="Kalinowski J."/>
            <person name="Ruckert C."/>
        </authorList>
    </citation>
    <scope>NUCLEOTIDE SEQUENCE</scope>
    <source>
        <strain evidence="10">JCM 31311</strain>
    </source>
</reference>
<evidence type="ECO:0000256" key="6">
    <source>
        <dbReference type="ARBA" id="ARBA00022989"/>
    </source>
</evidence>
<sequence length="141" mass="14755">MKNTHRTQGFTLIELLVVIAIIAILAAIFVPSYAAAQKRPNDVAALQCGKAIVAAQITYESEHNGLAANNVATLANADVTEQCSGVQVGEDWQVTAAGLGTGGSNGIGVSGSNYAFKVWSQRGSAMYVYNRDAGPHFGKIN</sequence>
<protein>
    <recommendedName>
        <fullName evidence="12">Prepilin-type N-terminal cleavage/methylation domain-containing protein</fullName>
    </recommendedName>
</protein>
<evidence type="ECO:0000256" key="8">
    <source>
        <dbReference type="ARBA" id="ARBA00023237"/>
    </source>
</evidence>
<keyword evidence="4 9" id="KW-0812">Transmembrane</keyword>
<accession>A0A918FGU7</accession>
<evidence type="ECO:0000313" key="11">
    <source>
        <dbReference type="Proteomes" id="UP000603865"/>
    </source>
</evidence>
<dbReference type="PANTHER" id="PTHR30093">
    <property type="entry name" value="GENERAL SECRETION PATHWAY PROTEIN G"/>
    <property type="match status" value="1"/>
</dbReference>
<keyword evidence="5" id="KW-0574">Periplasm</keyword>
<comment type="subcellular location">
    <subcellularLocation>
        <location evidence="1">Cell outer membrane</location>
        <topology evidence="1">Single-pass membrane protein</topology>
    </subcellularLocation>
    <subcellularLocation>
        <location evidence="2">Periplasm</location>
    </subcellularLocation>
</comment>
<evidence type="ECO:0000313" key="10">
    <source>
        <dbReference type="EMBL" id="GGR36895.1"/>
    </source>
</evidence>
<keyword evidence="11" id="KW-1185">Reference proteome</keyword>
<dbReference type="NCBIfam" id="TIGR02532">
    <property type="entry name" value="IV_pilin_GFxxxE"/>
    <property type="match status" value="1"/>
</dbReference>
<feature type="transmembrane region" description="Helical" evidence="9">
    <location>
        <begin position="12"/>
        <end position="34"/>
    </location>
</feature>
<comment type="caution">
    <text evidence="10">The sequence shown here is derived from an EMBL/GenBank/DDBJ whole genome shotgun (WGS) entry which is preliminary data.</text>
</comment>
<evidence type="ECO:0000256" key="1">
    <source>
        <dbReference type="ARBA" id="ARBA00004203"/>
    </source>
</evidence>
<dbReference type="Pfam" id="PF07963">
    <property type="entry name" value="N_methyl"/>
    <property type="match status" value="1"/>
</dbReference>
<evidence type="ECO:0000256" key="5">
    <source>
        <dbReference type="ARBA" id="ARBA00022764"/>
    </source>
</evidence>
<dbReference type="Gene3D" id="3.30.700.10">
    <property type="entry name" value="Glycoprotein, Type 4 Pilin"/>
    <property type="match status" value="1"/>
</dbReference>
<dbReference type="InterPro" id="IPR045584">
    <property type="entry name" value="Pilin-like"/>
</dbReference>
<dbReference type="PROSITE" id="PS00409">
    <property type="entry name" value="PROKAR_NTER_METHYL"/>
    <property type="match status" value="1"/>
</dbReference>
<keyword evidence="8" id="KW-0998">Cell outer membrane</keyword>
<name>A0A918FGU7_9DEIO</name>
<evidence type="ECO:0000256" key="7">
    <source>
        <dbReference type="ARBA" id="ARBA00023136"/>
    </source>
</evidence>